<reference evidence="1 2" key="1">
    <citation type="submission" date="2015-02" db="EMBL/GenBank/DDBJ databases">
        <title>Whole genome shotgun sequencing of cultured foodborne pathogen.</title>
        <authorList>
            <person name="Timme R."/>
            <person name="Allard M.W."/>
            <person name="Strain E."/>
            <person name="Evans P.S."/>
            <person name="Brown E."/>
        </authorList>
    </citation>
    <scope>NUCLEOTIDE SEQUENCE [LARGE SCALE GENOMIC DNA]</scope>
    <source>
        <strain evidence="1 2">GCSL-TSO-24</strain>
    </source>
</reference>
<dbReference type="EMBL" id="JZSH01000032">
    <property type="protein sequence ID" value="KJF78639.1"/>
    <property type="molecule type" value="Genomic_DNA"/>
</dbReference>
<dbReference type="AlphaFoldDB" id="A0A0D8LA43"/>
<protein>
    <submittedName>
        <fullName evidence="1">Uncharacterized protein</fullName>
    </submittedName>
</protein>
<name>A0A0D8LA43_MORMO</name>
<organism evidence="1 2">
    <name type="scientific">Morganella morganii</name>
    <name type="common">Proteus morganii</name>
    <dbReference type="NCBI Taxonomy" id="582"/>
    <lineage>
        <taxon>Bacteria</taxon>
        <taxon>Pseudomonadati</taxon>
        <taxon>Pseudomonadota</taxon>
        <taxon>Gammaproteobacteria</taxon>
        <taxon>Enterobacterales</taxon>
        <taxon>Morganellaceae</taxon>
        <taxon>Morganella</taxon>
    </lineage>
</organism>
<sequence>MYPVMKWALVPLLLLLCLITGSLLALLFQVTPALLTQLITDLNSFCGADVTGDLTDIAGAGISDRGTGCLGDGAGGFPRQAG</sequence>
<feature type="non-terminal residue" evidence="1">
    <location>
        <position position="82"/>
    </location>
</feature>
<dbReference type="Proteomes" id="UP000032582">
    <property type="component" value="Unassembled WGS sequence"/>
</dbReference>
<accession>A0A0D8LA43</accession>
<comment type="caution">
    <text evidence="1">The sequence shown here is derived from an EMBL/GenBank/DDBJ whole genome shotgun (WGS) entry which is preliminary data.</text>
</comment>
<proteinExistence type="predicted"/>
<gene>
    <name evidence="1" type="ORF">UA45_04740</name>
</gene>
<evidence type="ECO:0000313" key="2">
    <source>
        <dbReference type="Proteomes" id="UP000032582"/>
    </source>
</evidence>
<evidence type="ECO:0000313" key="1">
    <source>
        <dbReference type="EMBL" id="KJF78639.1"/>
    </source>
</evidence>